<evidence type="ECO:0000313" key="2">
    <source>
        <dbReference type="EMBL" id="KAJ1089795.1"/>
    </source>
</evidence>
<feature type="region of interest" description="Disordered" evidence="1">
    <location>
        <begin position="123"/>
        <end position="213"/>
    </location>
</feature>
<dbReference type="AlphaFoldDB" id="A0AAV7LQN0"/>
<evidence type="ECO:0000256" key="1">
    <source>
        <dbReference type="SAM" id="MobiDB-lite"/>
    </source>
</evidence>
<evidence type="ECO:0008006" key="4">
    <source>
        <dbReference type="Google" id="ProtNLM"/>
    </source>
</evidence>
<keyword evidence="3" id="KW-1185">Reference proteome</keyword>
<comment type="caution">
    <text evidence="2">The sequence shown here is derived from an EMBL/GenBank/DDBJ whole genome shotgun (WGS) entry which is preliminary data.</text>
</comment>
<sequence length="213" mass="21856">MFVSLQFSAHQNKGKWRAIAKNLRTLGVYDRRSTHCRKEWEDLRCWERKMAEAQLGNGPPTRKGCLLDPDPPDVPHIGGGLSGVGWALEGITAATRGIGRTQASTLATQSTATVVLAATAGVRGSKETPVSTGSVPAPAGKKGPPATKGKEAPPAGKGKEAPRAGKGKKGPPATKGNEAPPVTKGKEAPPATKGKEAPPAGKGKEAPPAGKGK</sequence>
<dbReference type="EMBL" id="JANPWB010000015">
    <property type="protein sequence ID" value="KAJ1089795.1"/>
    <property type="molecule type" value="Genomic_DNA"/>
</dbReference>
<proteinExistence type="predicted"/>
<feature type="compositionally biased region" description="Low complexity" evidence="1">
    <location>
        <begin position="188"/>
        <end position="213"/>
    </location>
</feature>
<feature type="compositionally biased region" description="Low complexity" evidence="1">
    <location>
        <begin position="136"/>
        <end position="156"/>
    </location>
</feature>
<gene>
    <name evidence="2" type="ORF">NDU88_002939</name>
</gene>
<accession>A0AAV7LQN0</accession>
<organism evidence="2 3">
    <name type="scientific">Pleurodeles waltl</name>
    <name type="common">Iberian ribbed newt</name>
    <dbReference type="NCBI Taxonomy" id="8319"/>
    <lineage>
        <taxon>Eukaryota</taxon>
        <taxon>Metazoa</taxon>
        <taxon>Chordata</taxon>
        <taxon>Craniata</taxon>
        <taxon>Vertebrata</taxon>
        <taxon>Euteleostomi</taxon>
        <taxon>Amphibia</taxon>
        <taxon>Batrachia</taxon>
        <taxon>Caudata</taxon>
        <taxon>Salamandroidea</taxon>
        <taxon>Salamandridae</taxon>
        <taxon>Pleurodelinae</taxon>
        <taxon>Pleurodeles</taxon>
    </lineage>
</organism>
<reference evidence="2" key="1">
    <citation type="journal article" date="2022" name="bioRxiv">
        <title>Sequencing and chromosome-scale assembly of the giantPleurodeles waltlgenome.</title>
        <authorList>
            <person name="Brown T."/>
            <person name="Elewa A."/>
            <person name="Iarovenko S."/>
            <person name="Subramanian E."/>
            <person name="Araus A.J."/>
            <person name="Petzold A."/>
            <person name="Susuki M."/>
            <person name="Suzuki K.-i.T."/>
            <person name="Hayashi T."/>
            <person name="Toyoda A."/>
            <person name="Oliveira C."/>
            <person name="Osipova E."/>
            <person name="Leigh N.D."/>
            <person name="Simon A."/>
            <person name="Yun M.H."/>
        </authorList>
    </citation>
    <scope>NUCLEOTIDE SEQUENCE</scope>
    <source>
        <strain evidence="2">20211129_DDA</strain>
        <tissue evidence="2">Liver</tissue>
    </source>
</reference>
<name>A0AAV7LQN0_PLEWA</name>
<dbReference type="Proteomes" id="UP001066276">
    <property type="component" value="Chromosome 11"/>
</dbReference>
<protein>
    <recommendedName>
        <fullName evidence="4">Myb-like domain-containing protein</fullName>
    </recommendedName>
</protein>
<evidence type="ECO:0000313" key="3">
    <source>
        <dbReference type="Proteomes" id="UP001066276"/>
    </source>
</evidence>